<proteinExistence type="predicted"/>
<comment type="caution">
    <text evidence="1">The sequence shown here is derived from an EMBL/GenBank/DDBJ whole genome shotgun (WGS) entry which is preliminary data.</text>
</comment>
<dbReference type="RefSeq" id="WP_137636501.1">
    <property type="nucleotide sequence ID" value="NZ_BJDN01000001.1"/>
</dbReference>
<evidence type="ECO:0000313" key="2">
    <source>
        <dbReference type="Proteomes" id="UP001597104"/>
    </source>
</evidence>
<dbReference type="Proteomes" id="UP001597104">
    <property type="component" value="Unassembled WGS sequence"/>
</dbReference>
<keyword evidence="2" id="KW-1185">Reference proteome</keyword>
<evidence type="ECO:0000313" key="1">
    <source>
        <dbReference type="EMBL" id="MFD0898031.1"/>
    </source>
</evidence>
<evidence type="ECO:0008006" key="3">
    <source>
        <dbReference type="Google" id="ProtNLM"/>
    </source>
</evidence>
<name>A0ABW3ECJ0_9LACO</name>
<reference evidence="2" key="1">
    <citation type="journal article" date="2019" name="Int. J. Syst. Evol. Microbiol.">
        <title>The Global Catalogue of Microorganisms (GCM) 10K type strain sequencing project: providing services to taxonomists for standard genome sequencing and annotation.</title>
        <authorList>
            <consortium name="The Broad Institute Genomics Platform"/>
            <consortium name="The Broad Institute Genome Sequencing Center for Infectious Disease"/>
            <person name="Wu L."/>
            <person name="Ma J."/>
        </authorList>
    </citation>
    <scope>NUCLEOTIDE SEQUENCE [LARGE SCALE GENOMIC DNA]</scope>
    <source>
        <strain evidence="2">CCM 8925</strain>
    </source>
</reference>
<organism evidence="1 2">
    <name type="scientific">Loigolactobacillus binensis</name>
    <dbReference type="NCBI Taxonomy" id="2559922"/>
    <lineage>
        <taxon>Bacteria</taxon>
        <taxon>Bacillati</taxon>
        <taxon>Bacillota</taxon>
        <taxon>Bacilli</taxon>
        <taxon>Lactobacillales</taxon>
        <taxon>Lactobacillaceae</taxon>
        <taxon>Loigolactobacillus</taxon>
    </lineage>
</organism>
<dbReference type="EMBL" id="JBHTIO010000044">
    <property type="protein sequence ID" value="MFD0898031.1"/>
    <property type="molecule type" value="Genomic_DNA"/>
</dbReference>
<protein>
    <recommendedName>
        <fullName evidence="3">WxL domain-containing protein</fullName>
    </recommendedName>
</protein>
<sequence>MIKVKSRLKFGLLIISGFAVLLWAGVNVQAAVTVYDNTGSGTASFDNNNYTSTTGMTMKTGSATQGGTSLSDESGVSLAFNSANLTTQYNADTTYNSNNNLEAGSGTGAKLNITNGLMTNGNPPYTGGYIKVAGTLGFTANIKSSLDIKEVEAGNYGAMVKVTLPTDVDASQLQDAIKWDKAYFSLTLSPPLSGLIGTPNFPMQFDHHVYLDPDNKNIFYLKVKGIPIQAVTSGSSAYLKMMRSQDQTDLANNMTSAGNQLKPTALATAGVTSKTNGAGLVVPGGYDYGFSVLFNPSLSPSLINYGSAMQAQGDIGWSFAMVKNFSALGFSNIQGTANINFYVDVAKYQGNVADHSPNKQLTAGKLPPSPRADGLFAMKIGVYGTDQLKDPFSSSASRTTAGKTPLEYALVDPAATPLASTLTTNMTSWNAYVSPWDTKQSLNTATSAWESVGGVKTRLNNISLADTLTDRTVTLNALTDGILVTKGKGSDVAGTDYSGTTAPILGAVGTDRFARVVDYFDTTTGDATTAATDKILNTKATLTTKAYTAATAGQAAPSTDPSLTLPTTDTTANKNYLYYTGTSTSTAGTAIPILGAPLFFTQTNLPAAPTINWNSDNVYYIKKSEITAGKTVTLKGTWADDYANTDTLSASDDKSGNTLNDFAKVETTDNKTFSLAVTSGVKAATLNLGSAGTVSGLHTITATIQRPALKLANGETLIANASAKAVINVYVVDDSVDYQVTAQKYIANNGNQLTQQYVHGPTAGNDQTGDTLTMVAVFTNNGSQTITTPIVVVPLAAQLQQVGTPTVTVNGKVVTAQVVPLAGYFNIVWPGPIVKGDKVVVKYQVQAVEALPTLGLTPADVLMDQSAYVGATNKVTLLPAATTGSVEITPPTNLEFGTHAATPGVYKNIDGDKTLLVTDNRVTPGPWTITAQLSAFAAGSRQLTGETAKIDFGTPALNSAVFTAGGSANKLLSYDYADKQTSMAYTFKNIQLQLAGNAIQPGDYHATITYSWTNGVE</sequence>
<gene>
    <name evidence="1" type="ORF">ACFQZ7_09885</name>
</gene>
<accession>A0ABW3ECJ0</accession>